<keyword evidence="1" id="KW-0472">Membrane</keyword>
<keyword evidence="3" id="KW-1185">Reference proteome</keyword>
<evidence type="ECO:0000313" key="2">
    <source>
        <dbReference type="EMBL" id="MBB5286977.1"/>
    </source>
</evidence>
<proteinExistence type="predicted"/>
<evidence type="ECO:0000313" key="3">
    <source>
        <dbReference type="Proteomes" id="UP000557307"/>
    </source>
</evidence>
<accession>A0A840TZL8</accession>
<name>A0A840TZL8_9BACT</name>
<organism evidence="2 3">
    <name type="scientific">Rhabdobacter roseus</name>
    <dbReference type="NCBI Taxonomy" id="1655419"/>
    <lineage>
        <taxon>Bacteria</taxon>
        <taxon>Pseudomonadati</taxon>
        <taxon>Bacteroidota</taxon>
        <taxon>Cytophagia</taxon>
        <taxon>Cytophagales</taxon>
        <taxon>Cytophagaceae</taxon>
        <taxon>Rhabdobacter</taxon>
    </lineage>
</organism>
<comment type="caution">
    <text evidence="2">The sequence shown here is derived from an EMBL/GenBank/DDBJ whole genome shotgun (WGS) entry which is preliminary data.</text>
</comment>
<gene>
    <name evidence="2" type="ORF">HNQ92_005139</name>
</gene>
<evidence type="ECO:0000256" key="1">
    <source>
        <dbReference type="SAM" id="Phobius"/>
    </source>
</evidence>
<protein>
    <submittedName>
        <fullName evidence="2">Uncharacterized protein</fullName>
    </submittedName>
</protein>
<sequence length="36" mass="3961">MMTCVSSRENCLELWVATIVTLPGLTIQGLLSPVQR</sequence>
<dbReference type="AlphaFoldDB" id="A0A840TZL8"/>
<dbReference type="EMBL" id="JACHGF010000013">
    <property type="protein sequence ID" value="MBB5286977.1"/>
    <property type="molecule type" value="Genomic_DNA"/>
</dbReference>
<feature type="transmembrane region" description="Helical" evidence="1">
    <location>
        <begin position="12"/>
        <end position="31"/>
    </location>
</feature>
<reference evidence="2 3" key="1">
    <citation type="submission" date="2020-08" db="EMBL/GenBank/DDBJ databases">
        <title>Genomic Encyclopedia of Type Strains, Phase IV (KMG-IV): sequencing the most valuable type-strain genomes for metagenomic binning, comparative biology and taxonomic classification.</title>
        <authorList>
            <person name="Goeker M."/>
        </authorList>
    </citation>
    <scope>NUCLEOTIDE SEQUENCE [LARGE SCALE GENOMIC DNA]</scope>
    <source>
        <strain evidence="2 3">DSM 105074</strain>
    </source>
</reference>
<dbReference type="Proteomes" id="UP000557307">
    <property type="component" value="Unassembled WGS sequence"/>
</dbReference>
<keyword evidence="1" id="KW-0812">Transmembrane</keyword>
<keyword evidence="1" id="KW-1133">Transmembrane helix</keyword>